<dbReference type="Proteomes" id="UP000199643">
    <property type="component" value="Unassembled WGS sequence"/>
</dbReference>
<evidence type="ECO:0000256" key="1">
    <source>
        <dbReference type="SAM" id="MobiDB-lite"/>
    </source>
</evidence>
<dbReference type="OrthoDB" id="1287238at2"/>
<feature type="compositionally biased region" description="Polar residues" evidence="1">
    <location>
        <begin position="529"/>
        <end position="539"/>
    </location>
</feature>
<evidence type="ECO:0000313" key="3">
    <source>
        <dbReference type="Proteomes" id="UP000199643"/>
    </source>
</evidence>
<organism evidence="2 3">
    <name type="scientific">Pedobacter terrae</name>
    <dbReference type="NCBI Taxonomy" id="405671"/>
    <lineage>
        <taxon>Bacteria</taxon>
        <taxon>Pseudomonadati</taxon>
        <taxon>Bacteroidota</taxon>
        <taxon>Sphingobacteriia</taxon>
        <taxon>Sphingobacteriales</taxon>
        <taxon>Sphingobacteriaceae</taxon>
        <taxon>Pedobacter</taxon>
    </lineage>
</organism>
<protein>
    <submittedName>
        <fullName evidence="2">Uncharacterized protein</fullName>
    </submittedName>
</protein>
<feature type="region of interest" description="Disordered" evidence="1">
    <location>
        <begin position="520"/>
        <end position="539"/>
    </location>
</feature>
<accession>A0A1G7W8R5</accession>
<sequence>MIQIINKGGRAAHLFSDTSISIERNNPLFLDNENYFEDITYSFNMPGDAWNKEFFKSGHLVESSNDVYQLEVQTFVSGTSFFAGLLTYSLQGSDFKALLKINYGTLVSKAKNSKVNNITTLDGNGRLSADLTTPALMKDTCVNPQNYPYAFFPIYNPVANNSFVNNWNHSSQSFSLNSPVVAFYKLQYIFERILEYLGFEMAGSFFQDENNKAIYIYGGIDGIFIYSSLASVPPGITISDFFKMYKQRLNISISFNLLDGKAYIDSAKTLIATQDIIDLTPYVSDVTEIAPPEVVGYTLTLKPDDTDELFKIKINDEKQSAPTNQVIIGDGDKGIEIDISTLKERTVDNYVMPATNQPIYPHNDMRLISFKGMKDVGGGKFFPEARAMEIGNDEIFYYKFLNDSKKVRLTALISSSLTAKLTSFKKIAFKSREGFYSLALTEKVSYSIRNSNEDLIDVEVDCRTITLDSRTSVKIQPVIPAFNNVVGFAAFRAYFTELTVSKIEYDLYYFDWATREWPPGQSGPEENMPQKSQGPRTVSGTITSSTDSYGVGGIVAITEFIESYDIAPIELRIKNAVPKYIVVFGKKYYFRQRDNYYYVSDHDFDVYGFDDQRGRGLLIVF</sequence>
<name>A0A1G7W8R5_9SPHI</name>
<evidence type="ECO:0000313" key="2">
    <source>
        <dbReference type="EMBL" id="SDG68338.1"/>
    </source>
</evidence>
<gene>
    <name evidence="2" type="ORF">SAMN05421827_109149</name>
</gene>
<reference evidence="3" key="1">
    <citation type="submission" date="2016-10" db="EMBL/GenBank/DDBJ databases">
        <authorList>
            <person name="Varghese N."/>
            <person name="Submissions S."/>
        </authorList>
    </citation>
    <scope>NUCLEOTIDE SEQUENCE [LARGE SCALE GENOMIC DNA]</scope>
    <source>
        <strain evidence="3">DSM 17933</strain>
    </source>
</reference>
<dbReference type="EMBL" id="FNCH01000009">
    <property type="protein sequence ID" value="SDG68338.1"/>
    <property type="molecule type" value="Genomic_DNA"/>
</dbReference>
<keyword evidence="3" id="KW-1185">Reference proteome</keyword>
<proteinExistence type="predicted"/>
<dbReference type="AlphaFoldDB" id="A0A1G7W8R5"/>
<dbReference type="RefSeq" id="WP_090500597.1">
    <property type="nucleotide sequence ID" value="NZ_FNCH01000009.1"/>
</dbReference>
<dbReference type="STRING" id="405671.SAMN05421827_109149"/>